<proteinExistence type="predicted"/>
<accession>A0A031JTP0</accession>
<evidence type="ECO:0000313" key="3">
    <source>
        <dbReference type="Proteomes" id="UP000024329"/>
    </source>
</evidence>
<dbReference type="Gene3D" id="3.50.70.20">
    <property type="entry name" value="Cytochrome P460"/>
    <property type="match status" value="1"/>
</dbReference>
<dbReference type="Proteomes" id="UP000024329">
    <property type="component" value="Unassembled WGS sequence"/>
</dbReference>
<gene>
    <name evidence="2" type="ORF">BV97_03895</name>
</gene>
<dbReference type="eggNOG" id="ENOG5030GRY">
    <property type="taxonomic scope" value="Bacteria"/>
</dbReference>
<dbReference type="PATRIC" id="fig|158500.4.peg.3966"/>
<dbReference type="CDD" id="cd20753">
    <property type="entry name" value="cyt_P460_Mc-like"/>
    <property type="match status" value="1"/>
</dbReference>
<name>A0A031JTP0_9SPHN</name>
<dbReference type="InterPro" id="IPR038142">
    <property type="entry name" value="Cytochrome_P460_sp"/>
</dbReference>
<dbReference type="AlphaFoldDB" id="A0A031JTP0"/>
<dbReference type="Pfam" id="PF16694">
    <property type="entry name" value="Cytochrome_P460"/>
    <property type="match status" value="1"/>
</dbReference>
<evidence type="ECO:0000259" key="1">
    <source>
        <dbReference type="Pfam" id="PF16694"/>
    </source>
</evidence>
<feature type="domain" description="Cytochrome P460" evidence="1">
    <location>
        <begin position="10"/>
        <end position="140"/>
    </location>
</feature>
<sequence length="152" mass="16314">MPRRFMACLPAGCRDWKLISVAHEAGKNDDIRATLGNAIAVRAYRKGIRSFPDGAVIVRPAWRHESSPRNDAVFPAPQSFVAGEPTNVQVGVKDARRCAASGGWGYGQFDNDMPNSNEALICSCAACHAKPDAGADWVFTVSRAAVRQAVGD</sequence>
<protein>
    <submittedName>
        <fullName evidence="2">Cytochrome P460</fullName>
    </submittedName>
</protein>
<comment type="caution">
    <text evidence="2">The sequence shown here is derived from an EMBL/GenBank/DDBJ whole genome shotgun (WGS) entry which is preliminary data.</text>
</comment>
<dbReference type="EMBL" id="JFYZ01000023">
    <property type="protein sequence ID" value="EZP79737.1"/>
    <property type="molecule type" value="Genomic_DNA"/>
</dbReference>
<dbReference type="RefSeq" id="WP_236727411.1">
    <property type="nucleotide sequence ID" value="NZ_CP017076.1"/>
</dbReference>
<dbReference type="InterPro" id="IPR032033">
    <property type="entry name" value="Cytochrome_P460"/>
</dbReference>
<reference evidence="2 3" key="1">
    <citation type="submission" date="2014-03" db="EMBL/GenBank/DDBJ databases">
        <title>Whole genome sequence of Novosphingobium resinovorum KF1.</title>
        <authorList>
            <person name="Gan H.M."/>
            <person name="Gan H.Y."/>
            <person name="Chew T.H."/>
            <person name="Savka M.A."/>
        </authorList>
    </citation>
    <scope>NUCLEOTIDE SEQUENCE [LARGE SCALE GENOMIC DNA]</scope>
    <source>
        <strain evidence="2 3">KF1</strain>
    </source>
</reference>
<organism evidence="2 3">
    <name type="scientific">Novosphingobium resinovorum</name>
    <dbReference type="NCBI Taxonomy" id="158500"/>
    <lineage>
        <taxon>Bacteria</taxon>
        <taxon>Pseudomonadati</taxon>
        <taxon>Pseudomonadota</taxon>
        <taxon>Alphaproteobacteria</taxon>
        <taxon>Sphingomonadales</taxon>
        <taxon>Sphingomonadaceae</taxon>
        <taxon>Novosphingobium</taxon>
    </lineage>
</organism>
<evidence type="ECO:0000313" key="2">
    <source>
        <dbReference type="EMBL" id="EZP79737.1"/>
    </source>
</evidence>